<gene>
    <name evidence="4" type="ORF">K2173_014616</name>
</gene>
<feature type="region of interest" description="Disordered" evidence="1">
    <location>
        <begin position="38"/>
        <end position="135"/>
    </location>
</feature>
<reference evidence="4 5" key="1">
    <citation type="submission" date="2021-09" db="EMBL/GenBank/DDBJ databases">
        <title>Genomic insights and catalytic innovation underlie evolution of tropane alkaloids biosynthesis.</title>
        <authorList>
            <person name="Wang Y.-J."/>
            <person name="Tian T."/>
            <person name="Huang J.-P."/>
            <person name="Huang S.-X."/>
        </authorList>
    </citation>
    <scope>NUCLEOTIDE SEQUENCE [LARGE SCALE GENOMIC DNA]</scope>
    <source>
        <strain evidence="4">KIB-2018</strain>
        <tissue evidence="4">Leaf</tissue>
    </source>
</reference>
<feature type="domain" description="Reverse transcriptase Ty1/copia-type" evidence="2">
    <location>
        <begin position="192"/>
        <end position="411"/>
    </location>
</feature>
<keyword evidence="5" id="KW-1185">Reference proteome</keyword>
<dbReference type="InterPro" id="IPR043502">
    <property type="entry name" value="DNA/RNA_pol_sf"/>
</dbReference>
<dbReference type="InterPro" id="IPR013103">
    <property type="entry name" value="RVT_2"/>
</dbReference>
<feature type="compositionally biased region" description="Polar residues" evidence="1">
    <location>
        <begin position="64"/>
        <end position="94"/>
    </location>
</feature>
<evidence type="ECO:0000259" key="2">
    <source>
        <dbReference type="Pfam" id="PF07727"/>
    </source>
</evidence>
<accession>A0AAV8THK7</accession>
<dbReference type="AlphaFoldDB" id="A0AAV8THK7"/>
<dbReference type="SUPFAM" id="SSF56672">
    <property type="entry name" value="DNA/RNA polymerases"/>
    <property type="match status" value="1"/>
</dbReference>
<protein>
    <recommendedName>
        <fullName evidence="6">Reverse transcriptase Ty1/copia-type domain-containing protein</fullName>
    </recommendedName>
</protein>
<dbReference type="InterPro" id="IPR029472">
    <property type="entry name" value="Copia-like_N"/>
</dbReference>
<organism evidence="4 5">
    <name type="scientific">Erythroxylum novogranatense</name>
    <dbReference type="NCBI Taxonomy" id="1862640"/>
    <lineage>
        <taxon>Eukaryota</taxon>
        <taxon>Viridiplantae</taxon>
        <taxon>Streptophyta</taxon>
        <taxon>Embryophyta</taxon>
        <taxon>Tracheophyta</taxon>
        <taxon>Spermatophyta</taxon>
        <taxon>Magnoliopsida</taxon>
        <taxon>eudicotyledons</taxon>
        <taxon>Gunneridae</taxon>
        <taxon>Pentapetalae</taxon>
        <taxon>rosids</taxon>
        <taxon>fabids</taxon>
        <taxon>Malpighiales</taxon>
        <taxon>Erythroxylaceae</taxon>
        <taxon>Erythroxylum</taxon>
    </lineage>
</organism>
<dbReference type="Pfam" id="PF07727">
    <property type="entry name" value="RVT_2"/>
    <property type="match status" value="1"/>
</dbReference>
<dbReference type="PANTHER" id="PTHR37610">
    <property type="entry name" value="CCHC-TYPE DOMAIN-CONTAINING PROTEIN"/>
    <property type="match status" value="1"/>
</dbReference>
<dbReference type="Pfam" id="PF14244">
    <property type="entry name" value="Retrotran_gag_3"/>
    <property type="match status" value="1"/>
</dbReference>
<evidence type="ECO:0000313" key="5">
    <source>
        <dbReference type="Proteomes" id="UP001159364"/>
    </source>
</evidence>
<name>A0AAV8THK7_9ROSI</name>
<dbReference type="Proteomes" id="UP001159364">
    <property type="component" value="Linkage Group LG05"/>
</dbReference>
<feature type="domain" description="Retrotransposon Copia-like N-terminal" evidence="3">
    <location>
        <begin position="490"/>
        <end position="536"/>
    </location>
</feature>
<proteinExistence type="predicted"/>
<dbReference type="EMBL" id="JAIWQS010000005">
    <property type="protein sequence ID" value="KAJ8765494.1"/>
    <property type="molecule type" value="Genomic_DNA"/>
</dbReference>
<evidence type="ECO:0000313" key="4">
    <source>
        <dbReference type="EMBL" id="KAJ8765494.1"/>
    </source>
</evidence>
<evidence type="ECO:0000259" key="3">
    <source>
        <dbReference type="Pfam" id="PF14244"/>
    </source>
</evidence>
<evidence type="ECO:0000256" key="1">
    <source>
        <dbReference type="SAM" id="MobiDB-lite"/>
    </source>
</evidence>
<comment type="caution">
    <text evidence="4">The sequence shown here is derived from an EMBL/GenBank/DDBJ whole genome shotgun (WGS) entry which is preliminary data.</text>
</comment>
<evidence type="ECO:0008006" key="6">
    <source>
        <dbReference type="Google" id="ProtNLM"/>
    </source>
</evidence>
<dbReference type="PANTHER" id="PTHR37610:SF40">
    <property type="entry name" value="OS01G0909600 PROTEIN"/>
    <property type="match status" value="1"/>
</dbReference>
<sequence length="596" mass="66751">MQKLTPFSLKLSSSPYISNFKFFPPGILDIDETSPNVYADCDSSPDGMQAHNRSYDLDDGVQSDPDSNTPSRYTSTDIPEVSSSDIPTIGSTNHDIADNVPPTDTVPSPPRYTLPPRSTRGVPPKRYIPEHEPGSSRYPVANLVRGSLTEIANAFATTLYTEDTPRTVEDAMSNPEWREAMGIEMDALEKNGTWEKCVLPIGKKPVGCRWIYTIKRKADGSIERYKARLVAKGYTQTYGVDYSETFSPFDVKNAFLHGDLAEEVYMESPPGFSHNFRSQEVCRLRKALYGLKQSPRAWFGRFTVAMKKYGHRQSNSDHTLFLKRRGGKITCLIIYVDDMVITGDDVEEISKLQANLFEDFEMKDLGSLKYFLGIEVMRSNQGIYISQRKYILDLLAETGMLDCKPADTPIMLNHGLKIVEGAESVDRRRYQHLVGKLIYLSHTRPDVAYAVGVLVLIATMDGVSAESPTGSTLDPKLRGLHDENQVYLQGSDYPGMSFVTAVLTGNNFLSWSRSIKIALGAKMKLGFIDGTSPKPNPGTVECDKWIRTDYMVRSWILNLVSKEIVEAFIYTNSAQELWSDLVERFGESNGPLLYSL</sequence>